<dbReference type="Proteomes" id="UP000572007">
    <property type="component" value="Unassembled WGS sequence"/>
</dbReference>
<gene>
    <name evidence="3" type="ORF">HGA10_16795</name>
</gene>
<dbReference type="InterPro" id="IPR050564">
    <property type="entry name" value="F420-G6PD/mer"/>
</dbReference>
<evidence type="ECO:0000313" key="4">
    <source>
        <dbReference type="Proteomes" id="UP000572007"/>
    </source>
</evidence>
<dbReference type="PANTHER" id="PTHR43244">
    <property type="match status" value="1"/>
</dbReference>
<dbReference type="CDD" id="cd01097">
    <property type="entry name" value="Tetrahydromethanopterin_reductase"/>
    <property type="match status" value="1"/>
</dbReference>
<evidence type="ECO:0000259" key="2">
    <source>
        <dbReference type="Pfam" id="PF00296"/>
    </source>
</evidence>
<dbReference type="GO" id="GO:0016705">
    <property type="term" value="F:oxidoreductase activity, acting on paired donors, with incorporation or reduction of molecular oxygen"/>
    <property type="evidence" value="ECO:0007669"/>
    <property type="project" value="InterPro"/>
</dbReference>
<dbReference type="InterPro" id="IPR023907">
    <property type="entry name" value="Non-F420_Flavin_OxRdtase"/>
</dbReference>
<evidence type="ECO:0000313" key="3">
    <source>
        <dbReference type="EMBL" id="NKX88957.1"/>
    </source>
</evidence>
<dbReference type="NCBIfam" id="TIGR03885">
    <property type="entry name" value="flavin_revert"/>
    <property type="match status" value="1"/>
</dbReference>
<dbReference type="Gene3D" id="3.20.20.30">
    <property type="entry name" value="Luciferase-like domain"/>
    <property type="match status" value="1"/>
</dbReference>
<name>A0A846W8P2_9NOCA</name>
<keyword evidence="4" id="KW-1185">Reference proteome</keyword>
<dbReference type="InterPro" id="IPR019945">
    <property type="entry name" value="F420_G6P_DH-rel"/>
</dbReference>
<dbReference type="RefSeq" id="WP_067640783.1">
    <property type="nucleotide sequence ID" value="NZ_JAAXOM010000004.1"/>
</dbReference>
<feature type="domain" description="Luciferase-like" evidence="2">
    <location>
        <begin position="9"/>
        <end position="295"/>
    </location>
</feature>
<dbReference type="NCBIfam" id="TIGR03557">
    <property type="entry name" value="F420_G6P_family"/>
    <property type="match status" value="1"/>
</dbReference>
<dbReference type="PANTHER" id="PTHR43244:SF1">
    <property type="entry name" value="5,10-METHYLENETETRAHYDROMETHANOPTERIN REDUCTASE"/>
    <property type="match status" value="1"/>
</dbReference>
<dbReference type="EMBL" id="JAAXOM010000004">
    <property type="protein sequence ID" value="NKX88957.1"/>
    <property type="molecule type" value="Genomic_DNA"/>
</dbReference>
<dbReference type="EC" id="1.-.-.-" evidence="3"/>
<dbReference type="InterPro" id="IPR011251">
    <property type="entry name" value="Luciferase-like_dom"/>
</dbReference>
<organism evidence="3 4">
    <name type="scientific">Nocardia coubleae</name>
    <dbReference type="NCBI Taxonomy" id="356147"/>
    <lineage>
        <taxon>Bacteria</taxon>
        <taxon>Bacillati</taxon>
        <taxon>Actinomycetota</taxon>
        <taxon>Actinomycetes</taxon>
        <taxon>Mycobacteriales</taxon>
        <taxon>Nocardiaceae</taxon>
        <taxon>Nocardia</taxon>
    </lineage>
</organism>
<accession>A0A846W8P2</accession>
<evidence type="ECO:0000256" key="1">
    <source>
        <dbReference type="ARBA" id="ARBA00023002"/>
    </source>
</evidence>
<dbReference type="InterPro" id="IPR036661">
    <property type="entry name" value="Luciferase-like_sf"/>
</dbReference>
<dbReference type="Pfam" id="PF00296">
    <property type="entry name" value="Bac_luciferase"/>
    <property type="match status" value="1"/>
</dbReference>
<reference evidence="3 4" key="1">
    <citation type="submission" date="2020-04" db="EMBL/GenBank/DDBJ databases">
        <title>MicrobeNet Type strains.</title>
        <authorList>
            <person name="Nicholson A.C."/>
        </authorList>
    </citation>
    <scope>NUCLEOTIDE SEQUENCE [LARGE SCALE GENOMIC DNA]</scope>
    <source>
        <strain evidence="3 4">DSM 44960</strain>
    </source>
</reference>
<dbReference type="SUPFAM" id="SSF51679">
    <property type="entry name" value="Bacterial luciferase-like"/>
    <property type="match status" value="1"/>
</dbReference>
<proteinExistence type="predicted"/>
<dbReference type="AlphaFoldDB" id="A0A846W8P2"/>
<sequence>MAVIGYHASHEQIPPARLLANVVHAEQAGFAAAMCSDHLEPWSRAQGHSGFAWSWLGAALASTGLRFGVVTCPGYRYHPTTVAHAIATLAAMFPGRLWTALGSGENLNEHVTGRPWPPKETRQQVLAECFAVIGDLLRGETVNHDGAITVDRARLWDLPPQPPPLIVPALTPETAAGFAGVADGFVTVNQPPEALRTMLSAYRDNGGTGPAVLQVHLSWAPTHDEAAAIAEQQWGTNVFDSPTMAGLATPEEFERRARELGDELGGAVAESVVISAEPGVHAEQLARYAGLGFDEIYLHHVGRDQERFIDVFGAQVLPRLR</sequence>
<keyword evidence="1 3" id="KW-0560">Oxidoreductase</keyword>
<comment type="caution">
    <text evidence="3">The sequence shown here is derived from an EMBL/GenBank/DDBJ whole genome shotgun (WGS) entry which is preliminary data.</text>
</comment>
<protein>
    <submittedName>
        <fullName evidence="3">TIGR03885 family FMN-dependent LLM class oxidoreductase</fullName>
        <ecNumber evidence="3">1.-.-.-</ecNumber>
    </submittedName>
</protein>